<dbReference type="Proteomes" id="UP000001877">
    <property type="component" value="Chromosome"/>
</dbReference>
<name>C0ZHE7_BREBN</name>
<dbReference type="InterPro" id="IPR000914">
    <property type="entry name" value="SBP_5_dom"/>
</dbReference>
<dbReference type="Pfam" id="PF00496">
    <property type="entry name" value="SBP_bac_5"/>
    <property type="match status" value="1"/>
</dbReference>
<dbReference type="EMBL" id="AP008955">
    <property type="protein sequence ID" value="BAH41088.1"/>
    <property type="molecule type" value="Genomic_DNA"/>
</dbReference>
<dbReference type="GO" id="GO:0003677">
    <property type="term" value="F:DNA binding"/>
    <property type="evidence" value="ECO:0007669"/>
    <property type="project" value="UniProtKB-KW"/>
</dbReference>
<feature type="domain" description="Solute-binding protein family 5" evidence="2">
    <location>
        <begin position="180"/>
        <end position="488"/>
    </location>
</feature>
<keyword evidence="1" id="KW-0238">DNA-binding</keyword>
<dbReference type="AlphaFoldDB" id="C0ZHE7"/>
<accession>C0ZHE7</accession>
<protein>
    <recommendedName>
        <fullName evidence="6">SgrR family transcriptional regulator</fullName>
    </recommendedName>
</protein>
<dbReference type="CDD" id="cd08507">
    <property type="entry name" value="PBP2_SgrR_like"/>
    <property type="match status" value="1"/>
</dbReference>
<dbReference type="PANTHER" id="PTHR30290">
    <property type="entry name" value="PERIPLASMIC BINDING COMPONENT OF ABC TRANSPORTER"/>
    <property type="match status" value="1"/>
</dbReference>
<dbReference type="Pfam" id="PF12793">
    <property type="entry name" value="SgrR_N"/>
    <property type="match status" value="1"/>
</dbReference>
<dbReference type="SUPFAM" id="SSF53850">
    <property type="entry name" value="Periplasmic binding protein-like II"/>
    <property type="match status" value="1"/>
</dbReference>
<keyword evidence="5" id="KW-1185">Reference proteome</keyword>
<evidence type="ECO:0000313" key="4">
    <source>
        <dbReference type="EMBL" id="BAH41088.1"/>
    </source>
</evidence>
<dbReference type="STRING" id="358681.BBR47_01110"/>
<organism evidence="4 5">
    <name type="scientific">Brevibacillus brevis (strain 47 / JCM 6285 / NBRC 100599)</name>
    <dbReference type="NCBI Taxonomy" id="358681"/>
    <lineage>
        <taxon>Bacteria</taxon>
        <taxon>Bacillati</taxon>
        <taxon>Bacillota</taxon>
        <taxon>Bacilli</taxon>
        <taxon>Bacillales</taxon>
        <taxon>Paenibacillaceae</taxon>
        <taxon>Brevibacillus</taxon>
    </lineage>
</organism>
<gene>
    <name evidence="4" type="ordered locus">BBR47_01110</name>
</gene>
<evidence type="ECO:0000259" key="2">
    <source>
        <dbReference type="Pfam" id="PF00496"/>
    </source>
</evidence>
<dbReference type="KEGG" id="bbe:BBR47_01110"/>
<evidence type="ECO:0000256" key="1">
    <source>
        <dbReference type="ARBA" id="ARBA00023125"/>
    </source>
</evidence>
<dbReference type="GO" id="GO:1904680">
    <property type="term" value="F:peptide transmembrane transporter activity"/>
    <property type="evidence" value="ECO:0007669"/>
    <property type="project" value="TreeGrafter"/>
</dbReference>
<feature type="domain" description="Transcriptional regulator SgrR N-terminal HTH" evidence="3">
    <location>
        <begin position="13"/>
        <end position="106"/>
    </location>
</feature>
<reference evidence="4 5" key="1">
    <citation type="submission" date="2005-03" db="EMBL/GenBank/DDBJ databases">
        <title>Brevibacillus brevis strain 47, complete genome.</title>
        <authorList>
            <person name="Hosoyama A."/>
            <person name="Yamada R."/>
            <person name="Hongo Y."/>
            <person name="Terui Y."/>
            <person name="Ankai A."/>
            <person name="Masuyama W."/>
            <person name="Sekiguchi M."/>
            <person name="Takeda T."/>
            <person name="Asano K."/>
            <person name="Ohji S."/>
            <person name="Ichikawa N."/>
            <person name="Narita S."/>
            <person name="Aoki N."/>
            <person name="Miura H."/>
            <person name="Matsushita S."/>
            <person name="Sekigawa T."/>
            <person name="Yamagata H."/>
            <person name="Yoshikawa H."/>
            <person name="Udaka S."/>
            <person name="Tanikawa S."/>
            <person name="Fujita N."/>
        </authorList>
    </citation>
    <scope>NUCLEOTIDE SEQUENCE [LARGE SCALE GENOMIC DNA]</scope>
    <source>
        <strain evidence="5">47 / JCM 6285 / NBRC 100599</strain>
    </source>
</reference>
<dbReference type="PANTHER" id="PTHR30290:SF72">
    <property type="entry name" value="HTH-TYPE TRANSCRIPTIONAL REGULATOR SGRR"/>
    <property type="match status" value="1"/>
</dbReference>
<evidence type="ECO:0008006" key="6">
    <source>
        <dbReference type="Google" id="ProtNLM"/>
    </source>
</evidence>
<evidence type="ECO:0000313" key="5">
    <source>
        <dbReference type="Proteomes" id="UP000001877"/>
    </source>
</evidence>
<sequence>MGCLMKSNEHFMQMLLGLSEWETGREQKIGIQELSHLLCCTPRNVKLILRKWESEGLLLWKAGVGRGNHSRLTILCDITDFLASYFQKRLMDGKVGEAVELLHHKNLPAGAKRLLQETWDSQFGFVAIENDKRSQEILRIPRERAFSTIDPAFVAVAAESHFIQQICHTLVIFDLATQDFKPQLAYAWERNLDMTAWTFYLRKGVRFHHGRVLTGEDVTYTVQRLIQLDSPYRWQVDDIDWIEQRNDGAITFHLRKPNGFFLHLVSCIGMSILPHDVLFSESAIVGTGPFRMVEFTEDRLVLAAFDDYYRERAILDRVEIWRVPGSCSSKQRYQLSLAEDEATEDDSKSLEVQEVGCHYLNFNFRKPGIQHDFAFRQAIKLLIDPVQMIRDLKKETFTPAGSFLPERSQRMHFSSHTIEEAAHWLQKSAYQGEAVLLSFNDTKKVREEAEWLHERCQRVGIRLELQGITKGQFLSYDTAQHADMAMMGEVLQRDIELGLMEIYKNKCSLVHRFLDDDRLAIVEERMSKILQLQDSKERMRALEKMEDILKDEAWLLFLYHTKRFDHYHPALQGIAVDSFGWIDFSKLWVKSFVTSL</sequence>
<dbReference type="InterPro" id="IPR039424">
    <property type="entry name" value="SBP_5"/>
</dbReference>
<dbReference type="eggNOG" id="COG4533">
    <property type="taxonomic scope" value="Bacteria"/>
</dbReference>
<dbReference type="HOGENOM" id="CLU_017028_12_4_9"/>
<evidence type="ECO:0000259" key="3">
    <source>
        <dbReference type="Pfam" id="PF12793"/>
    </source>
</evidence>
<dbReference type="Gene3D" id="3.10.105.10">
    <property type="entry name" value="Dipeptide-binding Protein, Domain 3"/>
    <property type="match status" value="1"/>
</dbReference>
<dbReference type="InterPro" id="IPR025370">
    <property type="entry name" value="SgrR_HTH_N"/>
</dbReference>
<dbReference type="Gene3D" id="3.40.190.10">
    <property type="entry name" value="Periplasmic binding protein-like II"/>
    <property type="match status" value="1"/>
</dbReference>
<proteinExistence type="predicted"/>
<dbReference type="GO" id="GO:0015833">
    <property type="term" value="P:peptide transport"/>
    <property type="evidence" value="ECO:0007669"/>
    <property type="project" value="TreeGrafter"/>
</dbReference>